<dbReference type="EMBL" id="CZCS02000007">
    <property type="protein sequence ID" value="VXD11932.1"/>
    <property type="molecule type" value="Genomic_DNA"/>
</dbReference>
<gene>
    <name evidence="1" type="ORF">PL9631_1040084</name>
</gene>
<evidence type="ECO:0000313" key="1">
    <source>
        <dbReference type="EMBL" id="VXD11932.1"/>
    </source>
</evidence>
<name>A0A7Z9DV41_9CYAN</name>
<evidence type="ECO:0008006" key="3">
    <source>
        <dbReference type="Google" id="ProtNLM"/>
    </source>
</evidence>
<dbReference type="Gene3D" id="3.30.160.250">
    <property type="match status" value="1"/>
</dbReference>
<organism evidence="1 2">
    <name type="scientific">Planktothrix paucivesiculata PCC 9631</name>
    <dbReference type="NCBI Taxonomy" id="671071"/>
    <lineage>
        <taxon>Bacteria</taxon>
        <taxon>Bacillati</taxon>
        <taxon>Cyanobacteriota</taxon>
        <taxon>Cyanophyceae</taxon>
        <taxon>Oscillatoriophycideae</taxon>
        <taxon>Oscillatoriales</taxon>
        <taxon>Microcoleaceae</taxon>
        <taxon>Planktothrix</taxon>
    </lineage>
</organism>
<reference evidence="1" key="1">
    <citation type="submission" date="2019-10" db="EMBL/GenBank/DDBJ databases">
        <authorList>
            <consortium name="Genoscope - CEA"/>
            <person name="William W."/>
        </authorList>
    </citation>
    <scope>NUCLEOTIDE SEQUENCE [LARGE SCALE GENOMIC DNA]</scope>
    <source>
        <strain evidence="1">BBR_PRJEB10994</strain>
    </source>
</reference>
<comment type="caution">
    <text evidence="1">The sequence shown here is derived from an EMBL/GenBank/DDBJ whole genome shotgun (WGS) entry which is preliminary data.</text>
</comment>
<proteinExistence type="predicted"/>
<dbReference type="SUPFAM" id="SSF143100">
    <property type="entry name" value="TTHA1013/TTHA0281-like"/>
    <property type="match status" value="1"/>
</dbReference>
<keyword evidence="2" id="KW-1185">Reference proteome</keyword>
<dbReference type="InterPro" id="IPR035069">
    <property type="entry name" value="TTHA1013/TTHA0281-like"/>
</dbReference>
<protein>
    <recommendedName>
        <fullName evidence="3">HicB-like antitoxin of toxin-antitoxin system domain-containing protein</fullName>
    </recommendedName>
</protein>
<evidence type="ECO:0000313" key="2">
    <source>
        <dbReference type="Proteomes" id="UP000182190"/>
    </source>
</evidence>
<accession>A0A7Z9DV41</accession>
<dbReference type="RefSeq" id="WP_197046463.1">
    <property type="nucleotide sequence ID" value="NZ_LR735026.1"/>
</dbReference>
<dbReference type="AlphaFoldDB" id="A0A7Z9DV41"/>
<dbReference type="Proteomes" id="UP000182190">
    <property type="component" value="Unassembled WGS sequence"/>
</dbReference>
<sequence>MHSQYSILIQWSEQDKTYLVTLPEFGSYAHTHGDTYQEALKNAEEVDV</sequence>